<name>A0A7N0UF49_KALFE</name>
<dbReference type="Gramene" id="Kaladp0064s0082.1.v1.1">
    <property type="protein sequence ID" value="Kaladp0064s0082.1.v1.1"/>
    <property type="gene ID" value="Kaladp0064s0082.v1.1"/>
</dbReference>
<evidence type="ECO:0000259" key="5">
    <source>
        <dbReference type="PROSITE" id="PS50071"/>
    </source>
</evidence>
<dbReference type="SUPFAM" id="SSF46689">
    <property type="entry name" value="Homeodomain-like"/>
    <property type="match status" value="1"/>
</dbReference>
<dbReference type="Proteomes" id="UP000594263">
    <property type="component" value="Unplaced"/>
</dbReference>
<evidence type="ECO:0000256" key="2">
    <source>
        <dbReference type="PROSITE-ProRule" id="PRU00108"/>
    </source>
</evidence>
<protein>
    <recommendedName>
        <fullName evidence="5">Homeobox domain-containing protein</fullName>
    </recommendedName>
</protein>
<feature type="compositionally biased region" description="Basic and acidic residues" evidence="4">
    <location>
        <begin position="9"/>
        <end position="23"/>
    </location>
</feature>
<feature type="DNA-binding region" description="Homeobox" evidence="2">
    <location>
        <begin position="22"/>
        <end position="81"/>
    </location>
</feature>
<dbReference type="PANTHER" id="PTHR47713">
    <property type="entry name" value="HOMEODOMAIN-LIKE SUPERFAMILY PROTEIN"/>
    <property type="match status" value="1"/>
</dbReference>
<evidence type="ECO:0000313" key="7">
    <source>
        <dbReference type="Proteomes" id="UP000594263"/>
    </source>
</evidence>
<evidence type="ECO:0000313" key="6">
    <source>
        <dbReference type="EnsemblPlants" id="Kaladp0064s0082.1.v1.1"/>
    </source>
</evidence>
<feature type="region of interest" description="Disordered" evidence="4">
    <location>
        <begin position="155"/>
        <end position="176"/>
    </location>
</feature>
<evidence type="ECO:0000256" key="4">
    <source>
        <dbReference type="SAM" id="MobiDB-lite"/>
    </source>
</evidence>
<feature type="compositionally biased region" description="Basic and acidic residues" evidence="4">
    <location>
        <begin position="317"/>
        <end position="343"/>
    </location>
</feature>
<dbReference type="GO" id="GO:0003677">
    <property type="term" value="F:DNA binding"/>
    <property type="evidence" value="ECO:0007669"/>
    <property type="project" value="UniProtKB-UniRule"/>
</dbReference>
<feature type="domain" description="Homeobox" evidence="5">
    <location>
        <begin position="20"/>
        <end position="80"/>
    </location>
</feature>
<accession>A0A7N0UF49</accession>
<dbReference type="InterPro" id="IPR009057">
    <property type="entry name" value="Homeodomain-like_sf"/>
</dbReference>
<dbReference type="EnsemblPlants" id="Kaladp0064s0082.1.v1.1">
    <property type="protein sequence ID" value="Kaladp0064s0082.1.v1.1"/>
    <property type="gene ID" value="Kaladp0064s0082.v1.1"/>
</dbReference>
<dbReference type="CDD" id="cd00086">
    <property type="entry name" value="homeodomain"/>
    <property type="match status" value="1"/>
</dbReference>
<dbReference type="Pfam" id="PF00046">
    <property type="entry name" value="Homeodomain"/>
    <property type="match status" value="1"/>
</dbReference>
<feature type="region of interest" description="Disordered" evidence="4">
    <location>
        <begin position="1"/>
        <end position="30"/>
    </location>
</feature>
<keyword evidence="7" id="KW-1185">Reference proteome</keyword>
<dbReference type="PANTHER" id="PTHR47713:SF2">
    <property type="entry name" value="HOMEODOMAIN-LIKE SUPERFAMILY PROTEIN"/>
    <property type="match status" value="1"/>
</dbReference>
<feature type="region of interest" description="Disordered" evidence="4">
    <location>
        <begin position="292"/>
        <end position="344"/>
    </location>
</feature>
<dbReference type="SMART" id="SM00389">
    <property type="entry name" value="HOX"/>
    <property type="match status" value="1"/>
</dbReference>
<keyword evidence="2 3" id="KW-0238">DNA-binding</keyword>
<feature type="region of interest" description="Disordered" evidence="4">
    <location>
        <begin position="86"/>
        <end position="119"/>
    </location>
</feature>
<evidence type="ECO:0000256" key="1">
    <source>
        <dbReference type="ARBA" id="ARBA00004123"/>
    </source>
</evidence>
<keyword evidence="2 3" id="KW-0371">Homeobox</keyword>
<comment type="subcellular location">
    <subcellularLocation>
        <location evidence="1 2 3">Nucleus</location>
    </subcellularLocation>
</comment>
<sequence>MEDCNVDSLDGHTEEDKTPVETNRKRKLKTPAQLEALEEYYEDHKYPTESMKSAIAEKIGLTEKQVSGWFCHRRLKDKRISKDEALGNGRMDRSSGVIQEHCSGPGQDSCGSTKPGEYKPADLREVESQWLAGQELSPKNLSHHNRLNTASLEVDMDDTSSESSLPLRPSHMPQRDAPQMWENSRYLIQNGDAMPSNPKVTIGAQLRRPSGYLKIKPKAEHPAIAAVKRQLGNSFREDGPPIGIEFHPLPIDAFQEAPKGTTTGPANGIGFLLPNISGSSYHVARSEEGPVVNHGSEVSNSHYRSRPFKPSFPNNIKFDRGWRPSPNSDKEYAQETYSSKRDLPNGAKYGSKGLHIQPITSDHISLHAETLTNELTDVSFHNFSRVNPKIAQKSKHLKNQLSYTKTRQREPDDTFKRRLYTREPEFKKHFSVSSSNRNTSERRDLVAVKTTPDYELMDKRRLAARNDLIEYPNPPRERISVANELKVRSDSPPVVFN</sequence>
<keyword evidence="2 3" id="KW-0539">Nucleus</keyword>
<dbReference type="PROSITE" id="PS50071">
    <property type="entry name" value="HOMEOBOX_2"/>
    <property type="match status" value="1"/>
</dbReference>
<dbReference type="GO" id="GO:0005634">
    <property type="term" value="C:nucleus"/>
    <property type="evidence" value="ECO:0007669"/>
    <property type="project" value="UniProtKB-SubCell"/>
</dbReference>
<reference evidence="6" key="1">
    <citation type="submission" date="2021-01" db="UniProtKB">
        <authorList>
            <consortium name="EnsemblPlants"/>
        </authorList>
    </citation>
    <scope>IDENTIFICATION</scope>
</reference>
<dbReference type="AlphaFoldDB" id="A0A7N0UF49"/>
<dbReference type="Gene3D" id="1.10.10.60">
    <property type="entry name" value="Homeodomain-like"/>
    <property type="match status" value="1"/>
</dbReference>
<evidence type="ECO:0000256" key="3">
    <source>
        <dbReference type="RuleBase" id="RU000682"/>
    </source>
</evidence>
<proteinExistence type="predicted"/>
<dbReference type="InterPro" id="IPR001356">
    <property type="entry name" value="HD"/>
</dbReference>
<organism evidence="6 7">
    <name type="scientific">Kalanchoe fedtschenkoi</name>
    <name type="common">Lavender scallops</name>
    <name type="synonym">South American air plant</name>
    <dbReference type="NCBI Taxonomy" id="63787"/>
    <lineage>
        <taxon>Eukaryota</taxon>
        <taxon>Viridiplantae</taxon>
        <taxon>Streptophyta</taxon>
        <taxon>Embryophyta</taxon>
        <taxon>Tracheophyta</taxon>
        <taxon>Spermatophyta</taxon>
        <taxon>Magnoliopsida</taxon>
        <taxon>eudicotyledons</taxon>
        <taxon>Gunneridae</taxon>
        <taxon>Pentapetalae</taxon>
        <taxon>Saxifragales</taxon>
        <taxon>Crassulaceae</taxon>
        <taxon>Kalanchoe</taxon>
    </lineage>
</organism>